<dbReference type="AlphaFoldDB" id="A0AAE9E954"/>
<protein>
    <submittedName>
        <fullName evidence="2">Uncharacterized protein</fullName>
    </submittedName>
</protein>
<dbReference type="Proteomes" id="UP000829354">
    <property type="component" value="Chromosome I"/>
</dbReference>
<organism evidence="2 3">
    <name type="scientific">Caenorhabditis briggsae</name>
    <dbReference type="NCBI Taxonomy" id="6238"/>
    <lineage>
        <taxon>Eukaryota</taxon>
        <taxon>Metazoa</taxon>
        <taxon>Ecdysozoa</taxon>
        <taxon>Nematoda</taxon>
        <taxon>Chromadorea</taxon>
        <taxon>Rhabditida</taxon>
        <taxon>Rhabditina</taxon>
        <taxon>Rhabditomorpha</taxon>
        <taxon>Rhabditoidea</taxon>
        <taxon>Rhabditidae</taxon>
        <taxon>Peloderinae</taxon>
        <taxon>Caenorhabditis</taxon>
    </lineage>
</organism>
<keyword evidence="3" id="KW-1185">Reference proteome</keyword>
<gene>
    <name evidence="2" type="ORF">L5515_002543</name>
</gene>
<evidence type="ECO:0000313" key="2">
    <source>
        <dbReference type="EMBL" id="UMM14908.1"/>
    </source>
</evidence>
<evidence type="ECO:0000256" key="1">
    <source>
        <dbReference type="SAM" id="MobiDB-lite"/>
    </source>
</evidence>
<feature type="region of interest" description="Disordered" evidence="1">
    <location>
        <begin position="216"/>
        <end position="238"/>
    </location>
</feature>
<name>A0AAE9E954_CAEBR</name>
<accession>A0AAE9E954</accession>
<feature type="compositionally biased region" description="Basic and acidic residues" evidence="1">
    <location>
        <begin position="128"/>
        <end position="143"/>
    </location>
</feature>
<evidence type="ECO:0000313" key="3">
    <source>
        <dbReference type="Proteomes" id="UP000829354"/>
    </source>
</evidence>
<reference evidence="2 3" key="1">
    <citation type="submission" date="2022-04" db="EMBL/GenBank/DDBJ databases">
        <title>Chromosome-level reference genomes for two strains of Caenorhabditis briggsae: an improved platform for comparative genomics.</title>
        <authorList>
            <person name="Stevens L."/>
            <person name="Andersen E."/>
        </authorList>
    </citation>
    <scope>NUCLEOTIDE SEQUENCE [LARGE SCALE GENOMIC DNA]</scope>
    <source>
        <strain evidence="2">VX34</strain>
        <tissue evidence="2">Whole-organism</tissue>
    </source>
</reference>
<dbReference type="EMBL" id="CP092620">
    <property type="protein sequence ID" value="UMM14908.1"/>
    <property type="molecule type" value="Genomic_DNA"/>
</dbReference>
<proteinExistence type="predicted"/>
<sequence>MHSNSARSSVLSTRTPPKNSYKFATCDVKFWKNEDQNGTTHGRAMATHATWRGKETLIDEPMEETVPQQVVMSSTSSGAYSVSNARGNEHTRDVQQEIQRTFYTVVTRPQRLLDEYEAHEVYTPSRSTSKEPESALARRRDSTIRVSVRSEGAANGQIRQPNNSMAGVSLTLPRVKNHTIRASDTVPVVRVTPGRAPSKVETSHVVTGSLTRQLQDVSGKSVVRDSKSGKTMAPTREGPGKVTYQYKVNASERRVEYRYQSETLLYDFEETTKREQLETWQSKRRVQAPTTAVVTMVRKTQSLQEKADFQELLGTRRREI</sequence>
<feature type="region of interest" description="Disordered" evidence="1">
    <location>
        <begin position="121"/>
        <end position="164"/>
    </location>
</feature>